<dbReference type="Proteomes" id="UP000285376">
    <property type="component" value="Unassembled WGS sequence"/>
</dbReference>
<evidence type="ECO:0000313" key="3">
    <source>
        <dbReference type="Proteomes" id="UP000285376"/>
    </source>
</evidence>
<evidence type="ECO:0000313" key="2">
    <source>
        <dbReference type="EMBL" id="RHW45516.1"/>
    </source>
</evidence>
<dbReference type="EMBL" id="QWLM01000009">
    <property type="protein sequence ID" value="RHW45516.1"/>
    <property type="molecule type" value="Genomic_DNA"/>
</dbReference>
<keyword evidence="1" id="KW-0812">Transmembrane</keyword>
<organism evidence="2 3">
    <name type="scientific">Dermacoccus abyssi</name>
    <dbReference type="NCBI Taxonomy" id="322596"/>
    <lineage>
        <taxon>Bacteria</taxon>
        <taxon>Bacillati</taxon>
        <taxon>Actinomycetota</taxon>
        <taxon>Actinomycetes</taxon>
        <taxon>Micrococcales</taxon>
        <taxon>Dermacoccaceae</taxon>
        <taxon>Dermacoccus</taxon>
    </lineage>
</organism>
<keyword evidence="1" id="KW-0472">Membrane</keyword>
<protein>
    <submittedName>
        <fullName evidence="2">Uncharacterized protein</fullName>
    </submittedName>
</protein>
<gene>
    <name evidence="2" type="ORF">D1832_09000</name>
</gene>
<comment type="caution">
    <text evidence="2">The sequence shown here is derived from an EMBL/GenBank/DDBJ whole genome shotgun (WGS) entry which is preliminary data.</text>
</comment>
<keyword evidence="1" id="KW-1133">Transmembrane helix</keyword>
<name>A0A417Z460_9MICO</name>
<evidence type="ECO:0000256" key="1">
    <source>
        <dbReference type="SAM" id="Phobius"/>
    </source>
</evidence>
<dbReference type="AlphaFoldDB" id="A0A417Z460"/>
<accession>A0A417Z460</accession>
<feature type="transmembrane region" description="Helical" evidence="1">
    <location>
        <begin position="77"/>
        <end position="96"/>
    </location>
</feature>
<feature type="transmembrane region" description="Helical" evidence="1">
    <location>
        <begin position="51"/>
        <end position="70"/>
    </location>
</feature>
<sequence>MTNHTDRRRVDGDITFSAAAWIAIDLVALGVLVLLLWIFQPEKGLLPEPSWLIDPVVGWLIGNVVGFVAFRALLRIPPAAVAAACLVLVALSPVVFVKYPAMGAFFAGLVIGLGSGALIHRARVEQA</sequence>
<proteinExistence type="predicted"/>
<dbReference type="RefSeq" id="WP_118913572.1">
    <property type="nucleotide sequence ID" value="NZ_CBCRVH010000010.1"/>
</dbReference>
<feature type="transmembrane region" description="Helical" evidence="1">
    <location>
        <begin position="102"/>
        <end position="119"/>
    </location>
</feature>
<reference evidence="2 3" key="1">
    <citation type="submission" date="2018-08" db="EMBL/GenBank/DDBJ databases">
        <title>Whole genome sequence analysis of Dermacoccus abyssi bacteria isolated from Deep Mariana trench Micromonospora spp reveals genes involved in the environmental adaptation and production of secondary metabolites.</title>
        <authorList>
            <person name="Abdel-Mageed W.M."/>
            <person name="Lehri B."/>
            <person name="Nouioui I."/>
            <person name="Goodfellow I."/>
            <person name="Jaspars M."/>
            <person name="Karlyshev A."/>
        </authorList>
    </citation>
    <scope>NUCLEOTIDE SEQUENCE [LARGE SCALE GENOMIC DNA]</scope>
    <source>
        <strain evidence="2 3">MT1.1</strain>
    </source>
</reference>
<feature type="transmembrane region" description="Helical" evidence="1">
    <location>
        <begin position="20"/>
        <end position="39"/>
    </location>
</feature>